<dbReference type="Gene3D" id="3.30.530.20">
    <property type="match status" value="1"/>
</dbReference>
<dbReference type="InterPro" id="IPR036291">
    <property type="entry name" value="NAD(P)-bd_dom_sf"/>
</dbReference>
<dbReference type="Pfam" id="PF01370">
    <property type="entry name" value="Epimerase"/>
    <property type="match status" value="1"/>
</dbReference>
<proteinExistence type="inferred from homology"/>
<dbReference type="PANTHER" id="PTHR11092">
    <property type="entry name" value="SUGAR NUCLEOTIDE EPIMERASE RELATED"/>
    <property type="match status" value="1"/>
</dbReference>
<dbReference type="InterPro" id="IPR023393">
    <property type="entry name" value="START-like_dom_sf"/>
</dbReference>
<accession>A0A6P2CBL4</accession>
<evidence type="ECO:0000256" key="1">
    <source>
        <dbReference type="ARBA" id="ARBA00009353"/>
    </source>
</evidence>
<dbReference type="EMBL" id="QRCM01000001">
    <property type="protein sequence ID" value="TXG89722.1"/>
    <property type="molecule type" value="Genomic_DNA"/>
</dbReference>
<dbReference type="SUPFAM" id="SSF55961">
    <property type="entry name" value="Bet v1-like"/>
    <property type="match status" value="1"/>
</dbReference>
<feature type="domain" description="DUF1731" evidence="3">
    <location>
        <begin position="391"/>
        <end position="438"/>
    </location>
</feature>
<organism evidence="4 5">
    <name type="scientific">Rhodococcus rhodnii</name>
    <dbReference type="NCBI Taxonomy" id="38312"/>
    <lineage>
        <taxon>Bacteria</taxon>
        <taxon>Bacillati</taxon>
        <taxon>Actinomycetota</taxon>
        <taxon>Actinomycetes</taxon>
        <taxon>Mycobacteriales</taxon>
        <taxon>Nocardiaceae</taxon>
        <taxon>Rhodococcus</taxon>
    </lineage>
</organism>
<gene>
    <name evidence="4" type="ORF">DW322_05210</name>
</gene>
<dbReference type="InterPro" id="IPR013549">
    <property type="entry name" value="DUF1731"/>
</dbReference>
<evidence type="ECO:0000313" key="5">
    <source>
        <dbReference type="Proteomes" id="UP000471120"/>
    </source>
</evidence>
<dbReference type="InterPro" id="IPR001509">
    <property type="entry name" value="Epimerase_deHydtase"/>
</dbReference>
<sequence length="445" mass="48944">MGLDFVRTVQHPRQDVFEWHARPGALTRLSPPWLPMRPVAEAASLADGRAELSVAPGLTWVAQHDPDAYDPPERFADYSAAAPLSTLVPWRHTHTFTEVDTERTEVHDRVETRIPAFVLRPVFRYRHLQLSEDLAAHRWARGYLERPLTVAVSGSSGLVGTALTAFLTSGGHRVVRLVRGEPSSPDERRWRPDDPDEGLLTGVDAVVHLAGSSILGRFGDEHRKKVRESRIGPTRRLAELAARSGVGTFVSASAVGFYGADRGDAILDEDADPGDGFLADVVTDWEADTAVAETAGVRVVNVRTGIVQSTRGGVLRLQRPIFEAGVGGRLGNGEQWLSWIDLDDLVDVYHRALVDDSLIGPVNAVAPEPVRGNEYARVLARVLRRPSLVPVPALGPRILLGRRGADELALASQRVVPARLTEVDHRFRFPELEECLRHQCGRLEE</sequence>
<protein>
    <submittedName>
        <fullName evidence="4">TIGR01777 family protein</fullName>
    </submittedName>
</protein>
<comment type="caution">
    <text evidence="4">The sequence shown here is derived from an EMBL/GenBank/DDBJ whole genome shotgun (WGS) entry which is preliminary data.</text>
</comment>
<dbReference type="AlphaFoldDB" id="A0A6P2CBL4"/>
<dbReference type="Proteomes" id="UP000471120">
    <property type="component" value="Unassembled WGS sequence"/>
</dbReference>
<dbReference type="InterPro" id="IPR010099">
    <property type="entry name" value="SDR39U1"/>
</dbReference>
<dbReference type="CDD" id="cd07820">
    <property type="entry name" value="SRPBCC_3"/>
    <property type="match status" value="1"/>
</dbReference>
<dbReference type="RefSeq" id="WP_010836859.1">
    <property type="nucleotide sequence ID" value="NZ_QRCM01000001.1"/>
</dbReference>
<dbReference type="Gene3D" id="3.40.50.720">
    <property type="entry name" value="NAD(P)-binding Rossmann-like Domain"/>
    <property type="match status" value="1"/>
</dbReference>
<name>A0A6P2CBL4_9NOCA</name>
<dbReference type="PANTHER" id="PTHR11092:SF0">
    <property type="entry name" value="EPIMERASE FAMILY PROTEIN SDR39U1"/>
    <property type="match status" value="1"/>
</dbReference>
<evidence type="ECO:0000259" key="2">
    <source>
        <dbReference type="Pfam" id="PF01370"/>
    </source>
</evidence>
<reference evidence="4 5" key="1">
    <citation type="submission" date="2018-07" db="EMBL/GenBank/DDBJ databases">
        <title>Genome sequence of Rhodococcus rhodnii ATCC 35071 from Rhodnius prolixus.</title>
        <authorList>
            <person name="Patel V."/>
            <person name="Vogel K.J."/>
        </authorList>
    </citation>
    <scope>NUCLEOTIDE SEQUENCE [LARGE SCALE GENOMIC DNA]</scope>
    <source>
        <strain evidence="4 5">ATCC 35071</strain>
    </source>
</reference>
<dbReference type="Pfam" id="PF08338">
    <property type="entry name" value="DUF1731"/>
    <property type="match status" value="1"/>
</dbReference>
<evidence type="ECO:0000313" key="4">
    <source>
        <dbReference type="EMBL" id="TXG89722.1"/>
    </source>
</evidence>
<evidence type="ECO:0000259" key="3">
    <source>
        <dbReference type="Pfam" id="PF08338"/>
    </source>
</evidence>
<feature type="domain" description="NAD-dependent epimerase/dehydratase" evidence="2">
    <location>
        <begin position="151"/>
        <end position="355"/>
    </location>
</feature>
<dbReference type="SUPFAM" id="SSF51735">
    <property type="entry name" value="NAD(P)-binding Rossmann-fold domains"/>
    <property type="match status" value="1"/>
</dbReference>
<comment type="similarity">
    <text evidence="1">Belongs to the NAD(P)-dependent epimerase/dehydratase family. SDR39U1 subfamily.</text>
</comment>
<dbReference type="NCBIfam" id="TIGR01777">
    <property type="entry name" value="yfcH"/>
    <property type="match status" value="1"/>
</dbReference>